<dbReference type="PANTHER" id="PTHR45586">
    <property type="entry name" value="TPR REPEAT-CONTAINING PROTEIN PA4667"/>
    <property type="match status" value="1"/>
</dbReference>
<evidence type="ECO:0000313" key="5">
    <source>
        <dbReference type="Proteomes" id="UP000078348"/>
    </source>
</evidence>
<evidence type="ECO:0000256" key="2">
    <source>
        <dbReference type="ARBA" id="ARBA00022803"/>
    </source>
</evidence>
<keyword evidence="2" id="KW-0802">TPR repeat</keyword>
<proteinExistence type="predicted"/>
<keyword evidence="5" id="KW-1185">Reference proteome</keyword>
<evidence type="ECO:0000256" key="3">
    <source>
        <dbReference type="SAM" id="MobiDB-lite"/>
    </source>
</evidence>
<comment type="caution">
    <text evidence="4">The sequence shown here is derived from an EMBL/GenBank/DDBJ whole genome shotgun (WGS) entry which is preliminary data.</text>
</comment>
<dbReference type="InterPro" id="IPR051012">
    <property type="entry name" value="CellSynth/LPSAsmb/PSIAsmb"/>
</dbReference>
<dbReference type="Gene3D" id="1.25.40.10">
    <property type="entry name" value="Tetratricopeptide repeat domain"/>
    <property type="match status" value="3"/>
</dbReference>
<dbReference type="InterPro" id="IPR019734">
    <property type="entry name" value="TPR_rpt"/>
</dbReference>
<dbReference type="PANTHER" id="PTHR45586:SF1">
    <property type="entry name" value="LIPOPOLYSACCHARIDE ASSEMBLY PROTEIN B"/>
    <property type="match status" value="1"/>
</dbReference>
<accession>A0A196S9L2</accession>
<feature type="region of interest" description="Disordered" evidence="3">
    <location>
        <begin position="215"/>
        <end position="247"/>
    </location>
</feature>
<evidence type="ECO:0000313" key="4">
    <source>
        <dbReference type="EMBL" id="OAO12679.1"/>
    </source>
</evidence>
<evidence type="ECO:0000256" key="1">
    <source>
        <dbReference type="ARBA" id="ARBA00022737"/>
    </source>
</evidence>
<reference evidence="4 5" key="1">
    <citation type="submission" date="2016-05" db="EMBL/GenBank/DDBJ databases">
        <title>Nuclear genome of Blastocystis sp. subtype 1 NandII.</title>
        <authorList>
            <person name="Gentekaki E."/>
            <person name="Curtis B."/>
            <person name="Stairs C."/>
            <person name="Eme L."/>
            <person name="Herman E."/>
            <person name="Klimes V."/>
            <person name="Arias M.C."/>
            <person name="Elias M."/>
            <person name="Hilliou F."/>
            <person name="Klute M."/>
            <person name="Malik S.-B."/>
            <person name="Pightling A."/>
            <person name="Rachubinski R."/>
            <person name="Salas D."/>
            <person name="Schlacht A."/>
            <person name="Suga H."/>
            <person name="Archibald J."/>
            <person name="Ball S.G."/>
            <person name="Clark G."/>
            <person name="Dacks J."/>
            <person name="Van Der Giezen M."/>
            <person name="Tsaousis A."/>
            <person name="Roger A."/>
        </authorList>
    </citation>
    <scope>NUCLEOTIDE SEQUENCE [LARGE SCALE GENOMIC DNA]</scope>
    <source>
        <strain evidence="5">ATCC 50177 / NandII</strain>
    </source>
</reference>
<dbReference type="EMBL" id="LXWW01000528">
    <property type="protein sequence ID" value="OAO12679.1"/>
    <property type="molecule type" value="Genomic_DNA"/>
</dbReference>
<gene>
    <name evidence="4" type="ORF">AV274_5677</name>
</gene>
<dbReference type="SUPFAM" id="SSF48452">
    <property type="entry name" value="TPR-like"/>
    <property type="match status" value="4"/>
</dbReference>
<dbReference type="InterPro" id="IPR011990">
    <property type="entry name" value="TPR-like_helical_dom_sf"/>
</dbReference>
<dbReference type="SMART" id="SM00028">
    <property type="entry name" value="TPR"/>
    <property type="match status" value="4"/>
</dbReference>
<organism evidence="4 5">
    <name type="scientific">Blastocystis sp. subtype 1 (strain ATCC 50177 / NandII)</name>
    <dbReference type="NCBI Taxonomy" id="478820"/>
    <lineage>
        <taxon>Eukaryota</taxon>
        <taxon>Sar</taxon>
        <taxon>Stramenopiles</taxon>
        <taxon>Bigyra</taxon>
        <taxon>Opalozoa</taxon>
        <taxon>Opalinata</taxon>
        <taxon>Blastocystidae</taxon>
        <taxon>Blastocystis</taxon>
    </lineage>
</organism>
<dbReference type="OrthoDB" id="10676815at2759"/>
<dbReference type="Proteomes" id="UP000078348">
    <property type="component" value="Unassembled WGS sequence"/>
</dbReference>
<feature type="region of interest" description="Disordered" evidence="3">
    <location>
        <begin position="1"/>
        <end position="21"/>
    </location>
</feature>
<sequence length="1621" mass="184970">MVIPSKPITTPSEETKKDEAKGSELDSFIHDDLIVQSITEKGLTDPNRLERISVTIRNAGTMRELKEGEKWFLFIFLNDDEIRKLILKAKLDQDRTGAPFQLNCNTEGMFLHRFNEASALLYASKEDNVSQSDIIIKNTPATAWGKGPIEYKDFAFTCDIVLKKPTEEDLKAKQRVGCYLKVQDIDDSFALLRKRHDEWGSHPLTDALRPSPLDSRLLSAPSEANPEQVPGLIPLSDDETEGTGDASASDAQYYENQYMADARQAFDEKQYQKCINYCYYINTLNAKNHSAITLLVRCYIELRQLHKAYELLRKGVTSLEELFLLGSCYTHMGKLGKAAEVWRYVAAKYDRKGEAKLEECARLQELTEDGMLLYDAGLFAQAAEKLGCVFKSCTNSYAVVLALLESEIQSGSAALLSEGMKLMKTLLQHATQYEVEISFPSPVSQAKSNSFHSALLSCLFNLTYELYDASDSMQCLVNRPDDAFSMLYLRFLAQNNEITPYRVIASAIEKGKYKPKEFDLMNRYMNLIITLRTEAERYYTHKRQQEALHAFQETLHLIALFETVYPVLHLNHLKSLLLYYCSDICYYNNYFRKTLRFCDAGLNGSSTSVAIYIRRARCHLRMNEFIPAICDFYRYIKLNGSDRTMSELSTCVEYMNSAKKVYLEVHRQLVGYYNNPNSFVRHQNLEAELTRVLASAVQAYPFYPHYYLELAVLAFRRFDFLSFRGFMTRFATLLRLRGGDLPEAEPSFETERERQIFELKKMSAKKSGFAGIAGIAGMTSGRRVDRAKEEMTEAEVRALVLEGCDDDATLATLVLELDDCCTVQTSMFSKEARREARAACCSSLTLLSLQSYYFYWCLFFVLAGDYSRAARFARYSDRVFTYLVGSSASHTFPSFLPFTLHGALRPFVESVSKTLLLVDVLKAKGQHELVEKVFLDLFSSTRLGIVFNTKTAGTSPFIRAPVTILLESESHQQYTYPQLPVRTVASHLLSRPVLLELCAHYLEEGQWDEGLQLLQGLFPNIAKEECSDQDRFHMVVQLLADGGRTVYSSARPDPELLWYYMKFLVLGGKRSRAVFLLSSLPFGLRCEPDFLLLNGLLTNMAMVASRRGVALLDAEALGSLLKPLTLGEVQNCDMLRFVQCAEGGELHVTMEDIPRIHEALNLMKDHEYETAGKLLAAVARNVGYATELAEKMAVCYMNTQRLPEAMGELRQVLANAPLHRPSYFLLAKLYGMVGNLELAHQYYAYGKYIGTKVLQISESEVEPCLLKKETEEQYATVPLLLESSHMEDAVPILKDYIAMCPYSREAHLQLLFCYYVLNDAVMMKRLLQKLMRNLDSTVQSLIEDSMFIMGKRTVIERAKIMQPSYCVIDEDGAVLSEDPEMFFFYIRYLLLSNEVNIAKMLLMYCRKKADGHFAMKKTEDIIDSFRAEKGIEKEDMHYPVELGLNQQSVVQSVDDGNFNSLNNSYRMYPWYVLFRGGMVTLNTISKKLSELQLEDKSSDEASIRVLNCILLNINTSFYYNTEMSLKTVRSILLYQRALRRMNTKDYKNASIDCNEALNYNPSLRECYLLKARIDHLKGDNYKSILFYRLYLSQPKAAKEVEAAKTEYEALKSTLQYDDSEL</sequence>
<protein>
    <submittedName>
        <fullName evidence="4">Uncharacterized protein</fullName>
    </submittedName>
</protein>
<keyword evidence="1" id="KW-0677">Repeat</keyword>
<name>A0A196S9L2_BLAHN</name>